<organism evidence="1 2">
    <name type="scientific">Racocetra persica</name>
    <dbReference type="NCBI Taxonomy" id="160502"/>
    <lineage>
        <taxon>Eukaryota</taxon>
        <taxon>Fungi</taxon>
        <taxon>Fungi incertae sedis</taxon>
        <taxon>Mucoromycota</taxon>
        <taxon>Glomeromycotina</taxon>
        <taxon>Glomeromycetes</taxon>
        <taxon>Diversisporales</taxon>
        <taxon>Gigasporaceae</taxon>
        <taxon>Racocetra</taxon>
    </lineage>
</organism>
<gene>
    <name evidence="1" type="ORF">RPERSI_LOCUS26918</name>
</gene>
<dbReference type="EMBL" id="CAJVQC010093439">
    <property type="protein sequence ID" value="CAG8827199.1"/>
    <property type="molecule type" value="Genomic_DNA"/>
</dbReference>
<accession>A0ACA9S6G4</accession>
<keyword evidence="2" id="KW-1185">Reference proteome</keyword>
<reference evidence="1" key="1">
    <citation type="submission" date="2021-06" db="EMBL/GenBank/DDBJ databases">
        <authorList>
            <person name="Kallberg Y."/>
            <person name="Tangrot J."/>
            <person name="Rosling A."/>
        </authorList>
    </citation>
    <scope>NUCLEOTIDE SEQUENCE</scope>
    <source>
        <strain evidence="1">MA461A</strain>
    </source>
</reference>
<evidence type="ECO:0000313" key="1">
    <source>
        <dbReference type="EMBL" id="CAG8827199.1"/>
    </source>
</evidence>
<feature type="non-terminal residue" evidence="1">
    <location>
        <position position="98"/>
    </location>
</feature>
<protein>
    <submittedName>
        <fullName evidence="1">23512_t:CDS:1</fullName>
    </submittedName>
</protein>
<dbReference type="Proteomes" id="UP000789920">
    <property type="component" value="Unassembled WGS sequence"/>
</dbReference>
<comment type="caution">
    <text evidence="1">The sequence shown here is derived from an EMBL/GenBank/DDBJ whole genome shotgun (WGS) entry which is preliminary data.</text>
</comment>
<evidence type="ECO:0000313" key="2">
    <source>
        <dbReference type="Proteomes" id="UP000789920"/>
    </source>
</evidence>
<proteinExistence type="predicted"/>
<name>A0ACA9S6G4_9GLOM</name>
<sequence>MESPSTLTYCSGCKTFKSHNEFRLCDARGISILNRTYSTCNSCEKCTKYRKRKYDTMKNQENKVLDTNETLQIINMELLLENLKILINNANLENFNDP</sequence>